<feature type="coiled-coil region" evidence="1">
    <location>
        <begin position="93"/>
        <end position="120"/>
    </location>
</feature>
<keyword evidence="3" id="KW-1185">Reference proteome</keyword>
<keyword evidence="1" id="KW-0175">Coiled coil</keyword>
<dbReference type="InterPro" id="IPR043424">
    <property type="entry name" value="BLT-like"/>
</dbReference>
<evidence type="ECO:0000256" key="1">
    <source>
        <dbReference type="SAM" id="Coils"/>
    </source>
</evidence>
<dbReference type="AlphaFoldDB" id="A0ABD1MTN4"/>
<dbReference type="PANTHER" id="PTHR31071">
    <property type="entry name" value="GB|AAF24581.1"/>
    <property type="match status" value="1"/>
</dbReference>
<proteinExistence type="predicted"/>
<dbReference type="PANTHER" id="PTHR31071:SF14">
    <property type="entry name" value="BZIP DOMAIN-CONTAINING PROTEIN"/>
    <property type="match status" value="1"/>
</dbReference>
<reference evidence="2 3" key="1">
    <citation type="submission" date="2024-08" db="EMBL/GenBank/DDBJ databases">
        <title>Insights into the chromosomal genome structure of Flemingia macrophylla.</title>
        <authorList>
            <person name="Ding Y."/>
            <person name="Zhao Y."/>
            <person name="Bi W."/>
            <person name="Wu M."/>
            <person name="Zhao G."/>
            <person name="Gong Y."/>
            <person name="Li W."/>
            <person name="Zhang P."/>
        </authorList>
    </citation>
    <scope>NUCLEOTIDE SEQUENCE [LARGE SCALE GENOMIC DNA]</scope>
    <source>
        <strain evidence="2">DYQJB</strain>
        <tissue evidence="2">Leaf</tissue>
    </source>
</reference>
<evidence type="ECO:0000313" key="3">
    <source>
        <dbReference type="Proteomes" id="UP001603857"/>
    </source>
</evidence>
<dbReference type="EMBL" id="JBGMDY010000004">
    <property type="protein sequence ID" value="KAL2339179.1"/>
    <property type="molecule type" value="Genomic_DNA"/>
</dbReference>
<protein>
    <submittedName>
        <fullName evidence="2">Uncharacterized protein</fullName>
    </submittedName>
</protein>
<comment type="caution">
    <text evidence="2">The sequence shown here is derived from an EMBL/GenBank/DDBJ whole genome shotgun (WGS) entry which is preliminary data.</text>
</comment>
<name>A0ABD1MTN4_9FABA</name>
<gene>
    <name evidence="2" type="ORF">Fmac_013625</name>
</gene>
<dbReference type="Proteomes" id="UP001603857">
    <property type="component" value="Unassembled WGS sequence"/>
</dbReference>
<evidence type="ECO:0000313" key="2">
    <source>
        <dbReference type="EMBL" id="KAL2339179.1"/>
    </source>
</evidence>
<organism evidence="2 3">
    <name type="scientific">Flemingia macrophylla</name>
    <dbReference type="NCBI Taxonomy" id="520843"/>
    <lineage>
        <taxon>Eukaryota</taxon>
        <taxon>Viridiplantae</taxon>
        <taxon>Streptophyta</taxon>
        <taxon>Embryophyta</taxon>
        <taxon>Tracheophyta</taxon>
        <taxon>Spermatophyta</taxon>
        <taxon>Magnoliopsida</taxon>
        <taxon>eudicotyledons</taxon>
        <taxon>Gunneridae</taxon>
        <taxon>Pentapetalae</taxon>
        <taxon>rosids</taxon>
        <taxon>fabids</taxon>
        <taxon>Fabales</taxon>
        <taxon>Fabaceae</taxon>
        <taxon>Papilionoideae</taxon>
        <taxon>50 kb inversion clade</taxon>
        <taxon>NPAAA clade</taxon>
        <taxon>indigoferoid/millettioid clade</taxon>
        <taxon>Phaseoleae</taxon>
        <taxon>Flemingia</taxon>
    </lineage>
</organism>
<accession>A0ABD1MTN4</accession>
<sequence>MEMWWEREYIKERMTGKSATQFVKPNQMNSRNSVGFHPKTRISARKLGARLWLFNFYNLPYSPNTKPKLPSSPPPVMLRQRKSVADSVLLSQLLRAQTSINNLKAQLKSFRKENLLWKDKFARERRRRQKLAHDLAHAKLYAKQFFVNLLQQKNKTHAIEQVCNELVLQIGQDKAMLRGLQRYCTRIRQEMEQERNMFHLAELWREESIQMKLLDAKLALQDMIHLFKQATQLSCDITKSNDVFSVFQERLIQVQPHHPSHDNPIVPSSTVRIIGFDDDCSQNNINPVLHQSTPSINEADDGCYNHSDSVAQRSSEDPWFGECEGRVATSSVKSGGIGSTFRQWEFLERQGNFADSVNPHITRGMKGCIEWPRGIPKINAKVIPLEERVRRQKSELQHILKPQG</sequence>